<feature type="compositionally biased region" description="Low complexity" evidence="5">
    <location>
        <begin position="1265"/>
        <end position="1280"/>
    </location>
</feature>
<evidence type="ECO:0000313" key="9">
    <source>
        <dbReference type="EMBL" id="BDG04789.1"/>
    </source>
</evidence>
<feature type="domain" description="Translocation and assembly module TamB C-terminal" evidence="7">
    <location>
        <begin position="1152"/>
        <end position="1535"/>
    </location>
</feature>
<gene>
    <name evidence="9" type="ORF">AMOR_37850</name>
</gene>
<dbReference type="Pfam" id="PF04357">
    <property type="entry name" value="TamB"/>
    <property type="match status" value="1"/>
</dbReference>
<comment type="subcellular location">
    <subcellularLocation>
        <location evidence="1">Membrane</location>
        <topology evidence="1">Single-pass membrane protein</topology>
    </subcellularLocation>
</comment>
<sequence length="1535" mass="161338">MAPSGSSGAPSRSPRRHKWLRRLSIGALSLVGLVLVVIAGALTYLASPSGGERLRALLVEKANATIEGALSVGALSLAGPHLVLRDVELRDPEGDLVAGVSGLEVRLRLAPLIRRRIDVAIVRLDAPELHLEQDDGGSNLQRAIAARTRTPGPEPETRGEGSSFGFVLEDLEIAGGVIDVVQRSADGTRHVHLDDLRALGSANKVGAALGARLEITAALAAPLEALLHLSVDATGAGERKDARVALELGAAALVATAHLDDERHVEARIESLVVPPEVARALAPGYPLRAPATLSAEAKRSGDELSLHLVAKAGSASARVEGTFDLAARRARAARLTVRHVDLSELTDRGPTSDVGLTLLASGGGTSLDDAVGRLELSVPPSPIAEETMGPVHVVASAADGEVQLRDLVVSVPGVRIEARGQGRKERLSFAGRLIVSDLDAFSRTIGKLVGPTGLSAKGQGLLEFALSGSTEAPSVEADGSFPVLTYEQTRVDGLALHLHVPNVKAPAGMHARLEARKVALAPRKIFRGVHLAVDGEGEELTLDAAVHGYAELSVGGRASLSPDGHGGTLRALALRYPEASWELEAPVRIESRPGVVAVSPFTLRSGDQVISARVLKRRTKLDAALEVRSLDLGRLPRAFVDPALGLGGVLNVRVRATGQSSKPDVMAQVDLRGGRFERYRELQLRVDAGYAGDVAKGTLAAKGQGVGLTGSFDVPVKALERGRRVPVKVELVLAELRLDEALRELGVETPVSGLVSARVSVWGTADDPRLRVALEGRRLRAKQLPPSDVDVTVESADAGRLRARADLALEGRKSFVEVRTPFTLGQLLRERPGAAALTAAEFALEADVRDLPLKLLSEAGMSTQPLDGTLSARAHATVSAAAPRGEVSLSAKRVGIQGRAPVDANVELHAGDDLRADVWAEQGGKPLLTAKARVGIGPKQLKDRARLAQAPLTLEANVGPLSLSQLQAAAQPANVDPAQAQVQVRGTLAGRLAVSGTVRDPRALLRVWADGLGAGDGPEGRVALSFEYGSAKETLDLLMRSQNGGELHATANGHLDLSHPSATRLDAAPIEATLSAKDFDPAFLAKLSGAVDRLGGLLYADARAGGTMTSPTVKGRIEWKDGAVFTHGSGSFTGMHLVASGDDRRMQLEELTAKSGKGTAKLSAVVERTGSGTFKIHAQADVDKLPVMSQGQLAATLSIRSTAEGEASPARIAIENLHIPEAHVQLPVVQRKDVQKLDDPPDVVLTLDGKPIRGSKTKSPQVVAATGTAGAAGTGSSASDGESPVPARPVTEVTVLVNAPRNLWIEGNDVNTEIGFSEGFRIEYATEPRIFGDVNVLRGRLEVFGRRFDLERDSKVTFAGPPMQPALNVTATYKNEIEQVTVHLNVQGEPEKLELKPTSDPPLSETEIYTLLATGHTSLHHGTGASSPAGEAASLLGSVAASQLKKTLSGKLPLDVLSIEAGDSGVEGSKLEAGTYVNDRFYVGFKGRIGADPMRGENSNEVDLEYQLSKRWSINGRYGDARAGGAGVSWRKDY</sequence>
<evidence type="ECO:0000313" key="10">
    <source>
        <dbReference type="Proteomes" id="UP001162891"/>
    </source>
</evidence>
<evidence type="ECO:0000256" key="1">
    <source>
        <dbReference type="ARBA" id="ARBA00004167"/>
    </source>
</evidence>
<accession>A0ABN6MUX6</accession>
<keyword evidence="4 6" id="KW-0472">Membrane</keyword>
<evidence type="ECO:0000256" key="3">
    <source>
        <dbReference type="ARBA" id="ARBA00022989"/>
    </source>
</evidence>
<feature type="transmembrane region" description="Helical" evidence="6">
    <location>
        <begin position="23"/>
        <end position="46"/>
    </location>
</feature>
<reference evidence="10" key="1">
    <citation type="journal article" date="2022" name="Int. J. Syst. Evol. Microbiol.">
        <title>Anaeromyxobacter oryzae sp. nov., Anaeromyxobacter diazotrophicus sp. nov. and Anaeromyxobacter paludicola sp. nov., isolated from paddy soils.</title>
        <authorList>
            <person name="Itoh H."/>
            <person name="Xu Z."/>
            <person name="Mise K."/>
            <person name="Masuda Y."/>
            <person name="Ushijima N."/>
            <person name="Hayakawa C."/>
            <person name="Shiratori Y."/>
            <person name="Senoo K."/>
        </authorList>
    </citation>
    <scope>NUCLEOTIDE SEQUENCE [LARGE SCALE GENOMIC DNA]</scope>
    <source>
        <strain evidence="10">Red232</strain>
    </source>
</reference>
<dbReference type="Pfam" id="PF05170">
    <property type="entry name" value="AsmA"/>
    <property type="match status" value="1"/>
</dbReference>
<dbReference type="InterPro" id="IPR007452">
    <property type="entry name" value="TamB_C"/>
</dbReference>
<evidence type="ECO:0000256" key="4">
    <source>
        <dbReference type="ARBA" id="ARBA00023136"/>
    </source>
</evidence>
<proteinExistence type="predicted"/>
<dbReference type="PANTHER" id="PTHR36985:SF1">
    <property type="entry name" value="TRANSLOCATION AND ASSEMBLY MODULE SUBUNIT TAMB"/>
    <property type="match status" value="1"/>
</dbReference>
<keyword evidence="2 6" id="KW-0812">Transmembrane</keyword>
<keyword evidence="3 6" id="KW-1133">Transmembrane helix</keyword>
<feature type="domain" description="AsmA" evidence="8">
    <location>
        <begin position="22"/>
        <end position="149"/>
    </location>
</feature>
<organism evidence="9 10">
    <name type="scientific">Anaeromyxobacter oryzae</name>
    <dbReference type="NCBI Taxonomy" id="2918170"/>
    <lineage>
        <taxon>Bacteria</taxon>
        <taxon>Pseudomonadati</taxon>
        <taxon>Myxococcota</taxon>
        <taxon>Myxococcia</taxon>
        <taxon>Myxococcales</taxon>
        <taxon>Cystobacterineae</taxon>
        <taxon>Anaeromyxobacteraceae</taxon>
        <taxon>Anaeromyxobacter</taxon>
    </lineage>
</organism>
<dbReference type="PANTHER" id="PTHR36985">
    <property type="entry name" value="TRANSLOCATION AND ASSEMBLY MODULE SUBUNIT TAMB"/>
    <property type="match status" value="1"/>
</dbReference>
<evidence type="ECO:0000259" key="8">
    <source>
        <dbReference type="Pfam" id="PF05170"/>
    </source>
</evidence>
<dbReference type="Proteomes" id="UP001162891">
    <property type="component" value="Chromosome"/>
</dbReference>
<dbReference type="RefSeq" id="WP_248353268.1">
    <property type="nucleotide sequence ID" value="NZ_AP025591.1"/>
</dbReference>
<feature type="region of interest" description="Disordered" evidence="5">
    <location>
        <begin position="1241"/>
        <end position="1288"/>
    </location>
</feature>
<evidence type="ECO:0000256" key="2">
    <source>
        <dbReference type="ARBA" id="ARBA00022692"/>
    </source>
</evidence>
<evidence type="ECO:0000256" key="6">
    <source>
        <dbReference type="SAM" id="Phobius"/>
    </source>
</evidence>
<protein>
    <submittedName>
        <fullName evidence="9">Translocation/assembly module TamB</fullName>
    </submittedName>
</protein>
<dbReference type="InterPro" id="IPR007844">
    <property type="entry name" value="AsmA"/>
</dbReference>
<dbReference type="EMBL" id="AP025591">
    <property type="protein sequence ID" value="BDG04789.1"/>
    <property type="molecule type" value="Genomic_DNA"/>
</dbReference>
<evidence type="ECO:0000259" key="7">
    <source>
        <dbReference type="Pfam" id="PF04357"/>
    </source>
</evidence>
<name>A0ABN6MUX6_9BACT</name>
<evidence type="ECO:0000256" key="5">
    <source>
        <dbReference type="SAM" id="MobiDB-lite"/>
    </source>
</evidence>
<keyword evidence="10" id="KW-1185">Reference proteome</keyword>